<feature type="compositionally biased region" description="Acidic residues" evidence="5">
    <location>
        <begin position="186"/>
        <end position="199"/>
    </location>
</feature>
<protein>
    <submittedName>
        <fullName evidence="8">NAC domain-containing protein 13-like</fullName>
    </submittedName>
</protein>
<dbReference type="STRING" id="4432.A0A1U8Q3Q1"/>
<dbReference type="Proteomes" id="UP000189703">
    <property type="component" value="Unplaced"/>
</dbReference>
<dbReference type="KEGG" id="nnu:104593719"/>
<dbReference type="PROSITE" id="PS51005">
    <property type="entry name" value="NAC"/>
    <property type="match status" value="1"/>
</dbReference>
<dbReference type="SUPFAM" id="SSF101941">
    <property type="entry name" value="NAC domain"/>
    <property type="match status" value="1"/>
</dbReference>
<dbReference type="PANTHER" id="PTHR31719">
    <property type="entry name" value="NAC TRANSCRIPTION FACTOR 56"/>
    <property type="match status" value="1"/>
</dbReference>
<evidence type="ECO:0000256" key="3">
    <source>
        <dbReference type="ARBA" id="ARBA00023163"/>
    </source>
</evidence>
<feature type="region of interest" description="Disordered" evidence="5">
    <location>
        <begin position="174"/>
        <end position="217"/>
    </location>
</feature>
<proteinExistence type="predicted"/>
<keyword evidence="2" id="KW-0238">DNA-binding</keyword>
<dbReference type="eggNOG" id="KOG4197">
    <property type="taxonomic scope" value="Eukaryota"/>
</dbReference>
<evidence type="ECO:0000256" key="4">
    <source>
        <dbReference type="ARBA" id="ARBA00023242"/>
    </source>
</evidence>
<evidence type="ECO:0000256" key="2">
    <source>
        <dbReference type="ARBA" id="ARBA00023125"/>
    </source>
</evidence>
<sequence length="385" mass="44494">MERRPWKNGESLILPLGFKFVPTDEELIAYYLAEKMRDPTLKIDIITELNIYQFDPEQLIEKYRHTSEKEQEWYFFTPRDRKYPKGNRPKRSTTNGYWKATGADKDIKDGNGENIGVKKCLVFYKGLTQKGTKTNWIMQEYRIKEHQRAINDESDHMKLDDFVLCKIYEKKRGNSNRNNASTVESYESDEVEVDVEGDGFEVKEEEKGQGQGEAENREEEFIYQASEGAKRVDNGISQAYVSAEEVKKDIFAAINQMMISGYNSYLPPLDPFNYTDGELHSSLYSTYTSFYVGNEFEPAPTMHFQDLPPTSTSFNIGNNFVPPRTMPMQNLPPTPTYTSFNMGNNFAPTPTYTSLNMQSLAPQYGMPIQNVDQRSKHMSKRQRNP</sequence>
<feature type="domain" description="NAC" evidence="6">
    <location>
        <begin position="14"/>
        <end position="170"/>
    </location>
</feature>
<dbReference type="InterPro" id="IPR036093">
    <property type="entry name" value="NAC_dom_sf"/>
</dbReference>
<keyword evidence="7" id="KW-1185">Reference proteome</keyword>
<dbReference type="OrthoDB" id="1747437at2759"/>
<evidence type="ECO:0000256" key="1">
    <source>
        <dbReference type="ARBA" id="ARBA00023015"/>
    </source>
</evidence>
<dbReference type="PANTHER" id="PTHR31719:SF212">
    <property type="entry name" value="NAC DOMAIN-CONTAINING PROTEIN 72-LIKE"/>
    <property type="match status" value="1"/>
</dbReference>
<dbReference type="GO" id="GO:0003677">
    <property type="term" value="F:DNA binding"/>
    <property type="evidence" value="ECO:0007669"/>
    <property type="project" value="UniProtKB-KW"/>
</dbReference>
<dbReference type="GeneID" id="104593719"/>
<dbReference type="InParanoid" id="A0A1U8Q3Q1"/>
<reference evidence="8" key="1">
    <citation type="submission" date="2025-08" db="UniProtKB">
        <authorList>
            <consortium name="RefSeq"/>
        </authorList>
    </citation>
    <scope>IDENTIFICATION</scope>
</reference>
<dbReference type="OMA" id="WEYRISN"/>
<evidence type="ECO:0000313" key="8">
    <source>
        <dbReference type="RefSeq" id="XP_019052656.1"/>
    </source>
</evidence>
<gene>
    <name evidence="8" type="primary">LOC104593719</name>
</gene>
<dbReference type="Pfam" id="PF02365">
    <property type="entry name" value="NAM"/>
    <property type="match status" value="1"/>
</dbReference>
<keyword evidence="1" id="KW-0805">Transcription regulation</keyword>
<keyword evidence="3" id="KW-0804">Transcription</keyword>
<evidence type="ECO:0000313" key="7">
    <source>
        <dbReference type="Proteomes" id="UP000189703"/>
    </source>
</evidence>
<dbReference type="GO" id="GO:0006355">
    <property type="term" value="P:regulation of DNA-templated transcription"/>
    <property type="evidence" value="ECO:0007669"/>
    <property type="project" value="InterPro"/>
</dbReference>
<dbReference type="InterPro" id="IPR003441">
    <property type="entry name" value="NAC-dom"/>
</dbReference>
<accession>A0A1U8Q3Q1</accession>
<name>A0A1U8Q3Q1_NELNU</name>
<dbReference type="AlphaFoldDB" id="A0A1U8Q3Q1"/>
<evidence type="ECO:0000259" key="6">
    <source>
        <dbReference type="PROSITE" id="PS51005"/>
    </source>
</evidence>
<organism evidence="7 8">
    <name type="scientific">Nelumbo nucifera</name>
    <name type="common">Sacred lotus</name>
    <dbReference type="NCBI Taxonomy" id="4432"/>
    <lineage>
        <taxon>Eukaryota</taxon>
        <taxon>Viridiplantae</taxon>
        <taxon>Streptophyta</taxon>
        <taxon>Embryophyta</taxon>
        <taxon>Tracheophyta</taxon>
        <taxon>Spermatophyta</taxon>
        <taxon>Magnoliopsida</taxon>
        <taxon>Proteales</taxon>
        <taxon>Nelumbonaceae</taxon>
        <taxon>Nelumbo</taxon>
    </lineage>
</organism>
<dbReference type="Gene3D" id="2.170.150.80">
    <property type="entry name" value="NAC domain"/>
    <property type="match status" value="1"/>
</dbReference>
<keyword evidence="4" id="KW-0539">Nucleus</keyword>
<evidence type="ECO:0000256" key="5">
    <source>
        <dbReference type="SAM" id="MobiDB-lite"/>
    </source>
</evidence>
<dbReference type="RefSeq" id="XP_019052656.1">
    <property type="nucleotide sequence ID" value="XM_019197111.1"/>
</dbReference>